<dbReference type="SMART" id="SM00448">
    <property type="entry name" value="REC"/>
    <property type="match status" value="1"/>
</dbReference>
<sequence length="142" mass="16057">MIDATDILAARILVVDDDADAAQTLSQLLTTHGYHAVTMTTVPQDVRELHRSYDFDLILLDVQMPGMDGFQVMEALKELERDSYLPVLAITGSAGHRMEALKRGARDFLRKPFDAEELLLRVRNMIEVRLLYKELALDAVRS</sequence>
<reference evidence="4 5" key="1">
    <citation type="submission" date="2021-03" db="EMBL/GenBank/DDBJ databases">
        <title>Lysobacter sp. nov. isolated from soil of gangwondo yeongwol, south Korea.</title>
        <authorList>
            <person name="Kim K.R."/>
            <person name="Kim K.H."/>
            <person name="Jeon C.O."/>
        </authorList>
    </citation>
    <scope>NUCLEOTIDE SEQUENCE [LARGE SCALE GENOMIC DNA]</scope>
    <source>
        <strain evidence="4 5">R19</strain>
    </source>
</reference>
<evidence type="ECO:0000256" key="2">
    <source>
        <dbReference type="PROSITE-ProRule" id="PRU00169"/>
    </source>
</evidence>
<dbReference type="SUPFAM" id="SSF52172">
    <property type="entry name" value="CheY-like"/>
    <property type="match status" value="1"/>
</dbReference>
<dbReference type="InterPro" id="IPR050595">
    <property type="entry name" value="Bact_response_regulator"/>
</dbReference>
<keyword evidence="5" id="KW-1185">Reference proteome</keyword>
<dbReference type="Gene3D" id="3.40.50.2300">
    <property type="match status" value="1"/>
</dbReference>
<dbReference type="InterPro" id="IPR011006">
    <property type="entry name" value="CheY-like_superfamily"/>
</dbReference>
<dbReference type="EMBL" id="CP071518">
    <property type="protein sequence ID" value="QSX77833.1"/>
    <property type="molecule type" value="Genomic_DNA"/>
</dbReference>
<dbReference type="RefSeq" id="WP_200615686.1">
    <property type="nucleotide sequence ID" value="NZ_CP071518.1"/>
</dbReference>
<evidence type="ECO:0000259" key="3">
    <source>
        <dbReference type="PROSITE" id="PS50110"/>
    </source>
</evidence>
<organism evidence="4 5">
    <name type="scientific">Agrilutibacter solisilvae</name>
    <dbReference type="NCBI Taxonomy" id="2763317"/>
    <lineage>
        <taxon>Bacteria</taxon>
        <taxon>Pseudomonadati</taxon>
        <taxon>Pseudomonadota</taxon>
        <taxon>Gammaproteobacteria</taxon>
        <taxon>Lysobacterales</taxon>
        <taxon>Lysobacteraceae</taxon>
        <taxon>Agrilutibacter</taxon>
    </lineage>
</organism>
<protein>
    <submittedName>
        <fullName evidence="4">Response regulator</fullName>
    </submittedName>
</protein>
<evidence type="ECO:0000256" key="1">
    <source>
        <dbReference type="ARBA" id="ARBA00022553"/>
    </source>
</evidence>
<dbReference type="Proteomes" id="UP000639274">
    <property type="component" value="Chromosome"/>
</dbReference>
<dbReference type="KEGG" id="lsf:I8J32_014040"/>
<proteinExistence type="predicted"/>
<feature type="domain" description="Response regulatory" evidence="3">
    <location>
        <begin position="11"/>
        <end position="126"/>
    </location>
</feature>
<evidence type="ECO:0000313" key="5">
    <source>
        <dbReference type="Proteomes" id="UP000639274"/>
    </source>
</evidence>
<dbReference type="GO" id="GO:0000160">
    <property type="term" value="P:phosphorelay signal transduction system"/>
    <property type="evidence" value="ECO:0007669"/>
    <property type="project" value="InterPro"/>
</dbReference>
<dbReference type="PANTHER" id="PTHR44591:SF3">
    <property type="entry name" value="RESPONSE REGULATORY DOMAIN-CONTAINING PROTEIN"/>
    <property type="match status" value="1"/>
</dbReference>
<name>A0A974XY87_9GAMM</name>
<accession>A0A974XY87</accession>
<dbReference type="PANTHER" id="PTHR44591">
    <property type="entry name" value="STRESS RESPONSE REGULATOR PROTEIN 1"/>
    <property type="match status" value="1"/>
</dbReference>
<feature type="modified residue" description="4-aspartylphosphate" evidence="2">
    <location>
        <position position="61"/>
    </location>
</feature>
<evidence type="ECO:0000313" key="4">
    <source>
        <dbReference type="EMBL" id="QSX77833.1"/>
    </source>
</evidence>
<dbReference type="Pfam" id="PF00072">
    <property type="entry name" value="Response_reg"/>
    <property type="match status" value="1"/>
</dbReference>
<dbReference type="PROSITE" id="PS50110">
    <property type="entry name" value="RESPONSE_REGULATORY"/>
    <property type="match status" value="1"/>
</dbReference>
<gene>
    <name evidence="4" type="ORF">I8J32_014040</name>
</gene>
<dbReference type="AlphaFoldDB" id="A0A974XY87"/>
<dbReference type="InterPro" id="IPR001789">
    <property type="entry name" value="Sig_transdc_resp-reg_receiver"/>
</dbReference>
<keyword evidence="1 2" id="KW-0597">Phosphoprotein</keyword>